<feature type="transmembrane region" description="Helical" evidence="9">
    <location>
        <begin position="134"/>
        <end position="157"/>
    </location>
</feature>
<evidence type="ECO:0000256" key="9">
    <source>
        <dbReference type="PROSITE-ProRule" id="PRU00244"/>
    </source>
</evidence>
<dbReference type="SUPFAM" id="SSF55874">
    <property type="entry name" value="ATPase domain of HSP90 chaperone/DNA topoisomerase II/histidine kinase"/>
    <property type="match status" value="1"/>
</dbReference>
<keyword evidence="6" id="KW-0418">Kinase</keyword>
<evidence type="ECO:0000256" key="3">
    <source>
        <dbReference type="ARBA" id="ARBA00022553"/>
    </source>
</evidence>
<dbReference type="InterPro" id="IPR004358">
    <property type="entry name" value="Sig_transdc_His_kin-like_C"/>
</dbReference>
<dbReference type="Gene3D" id="1.10.287.130">
    <property type="match status" value="1"/>
</dbReference>
<accession>A0ABW1EHK8</accession>
<feature type="transmembrane region" description="Helical" evidence="9">
    <location>
        <begin position="6"/>
        <end position="28"/>
    </location>
</feature>
<dbReference type="SMART" id="SM00387">
    <property type="entry name" value="HATPase_c"/>
    <property type="match status" value="1"/>
</dbReference>
<feature type="domain" description="MHYT" evidence="11">
    <location>
        <begin position="5"/>
        <end position="194"/>
    </location>
</feature>
<keyword evidence="9" id="KW-0812">Transmembrane</keyword>
<evidence type="ECO:0000256" key="2">
    <source>
        <dbReference type="ARBA" id="ARBA00012438"/>
    </source>
</evidence>
<feature type="transmembrane region" description="Helical" evidence="9">
    <location>
        <begin position="210"/>
        <end position="231"/>
    </location>
</feature>
<evidence type="ECO:0000256" key="6">
    <source>
        <dbReference type="ARBA" id="ARBA00022777"/>
    </source>
</evidence>
<feature type="transmembrane region" description="Helical" evidence="9">
    <location>
        <begin position="40"/>
        <end position="63"/>
    </location>
</feature>
<feature type="transmembrane region" description="Helical" evidence="9">
    <location>
        <begin position="169"/>
        <end position="190"/>
    </location>
</feature>
<dbReference type="Proteomes" id="UP001596091">
    <property type="component" value="Unassembled WGS sequence"/>
</dbReference>
<comment type="caution">
    <text evidence="12">The sequence shown here is derived from an EMBL/GenBank/DDBJ whole genome shotgun (WGS) entry which is preliminary data.</text>
</comment>
<evidence type="ECO:0000259" key="10">
    <source>
        <dbReference type="PROSITE" id="PS50109"/>
    </source>
</evidence>
<comment type="catalytic activity">
    <reaction evidence="1">
        <text>ATP + protein L-histidine = ADP + protein N-phospho-L-histidine.</text>
        <dbReference type="EC" id="2.7.13.3"/>
    </reaction>
</comment>
<dbReference type="InterPro" id="IPR036097">
    <property type="entry name" value="HisK_dim/P_sf"/>
</dbReference>
<dbReference type="Pfam" id="PF03707">
    <property type="entry name" value="MHYT"/>
    <property type="match status" value="2"/>
</dbReference>
<feature type="domain" description="Histidine kinase" evidence="10">
    <location>
        <begin position="260"/>
        <end position="469"/>
    </location>
</feature>
<sequence>MPGHYDSWTVFLSFLTACLSGFVAFESVDHTRRSSKPRLWVLLAGITLGLGIWSMHFLGMMAWHPPFPLYYSILPTLISVLVAIGASWLALRLVTEEVSERSKLVGAGIVGVGICAMHYIGMSALTFDGPVHWMAGWVIASLVVAITASWAAIELLAQSGSGINSLGRQIGASVGIGVAICGMHYVGMQAFMIGGNSRSVAGPWSLNGQILARVGVGNAMLITLALLVVSYHEKTAWIQMVTAARSEADRLSAAGKIAASVAHEINNPLEAVTNLLYLAQMGQIGEAEQQYLSMAQAELKRIAAITAHTLKFYRQSSSPGPTSVPELFESALALFHKALTRSGIMVEKQWPDEVPQIVCREGEIRQVIANLVSNAIDAMPMGGMLQLRIAVGREDLEISVSDTGKGITPDVQKRMLEPFFTTKGLGGTGLGLSISAEIVARHGGRFGFTSASDGAASGTRFRFTLPLKPVDAIAQKMGQRTTT</sequence>
<dbReference type="InterPro" id="IPR005330">
    <property type="entry name" value="MHYT_dom"/>
</dbReference>
<gene>
    <name evidence="12" type="ORF">ACFPT7_14385</name>
</gene>
<dbReference type="PROSITE" id="PS50924">
    <property type="entry name" value="MHYT"/>
    <property type="match status" value="1"/>
</dbReference>
<dbReference type="EC" id="2.7.13.3" evidence="2"/>
<dbReference type="RefSeq" id="WP_263340409.1">
    <property type="nucleotide sequence ID" value="NZ_JAGSYH010000005.1"/>
</dbReference>
<evidence type="ECO:0000313" key="13">
    <source>
        <dbReference type="Proteomes" id="UP001596091"/>
    </source>
</evidence>
<protein>
    <recommendedName>
        <fullName evidence="2">histidine kinase</fullName>
        <ecNumber evidence="2">2.7.13.3</ecNumber>
    </recommendedName>
</protein>
<keyword evidence="4" id="KW-0808">Transferase</keyword>
<keyword evidence="7" id="KW-0067">ATP-binding</keyword>
<feature type="transmembrane region" description="Helical" evidence="9">
    <location>
        <begin position="103"/>
        <end position="122"/>
    </location>
</feature>
<dbReference type="InterPro" id="IPR036890">
    <property type="entry name" value="HATPase_C_sf"/>
</dbReference>
<keyword evidence="8" id="KW-0902">Two-component regulatory system</keyword>
<dbReference type="InterPro" id="IPR003594">
    <property type="entry name" value="HATPase_dom"/>
</dbReference>
<evidence type="ECO:0000256" key="1">
    <source>
        <dbReference type="ARBA" id="ARBA00000085"/>
    </source>
</evidence>
<name>A0ABW1EHK8_9BACT</name>
<dbReference type="CDD" id="cd00082">
    <property type="entry name" value="HisKA"/>
    <property type="match status" value="1"/>
</dbReference>
<keyword evidence="3" id="KW-0597">Phosphoprotein</keyword>
<evidence type="ECO:0000256" key="7">
    <source>
        <dbReference type="ARBA" id="ARBA00022840"/>
    </source>
</evidence>
<dbReference type="PANTHER" id="PTHR43065:SF10">
    <property type="entry name" value="PEROXIDE STRESS-ACTIVATED HISTIDINE KINASE MAK3"/>
    <property type="match status" value="1"/>
</dbReference>
<feature type="transmembrane region" description="Helical" evidence="9">
    <location>
        <begin position="69"/>
        <end position="91"/>
    </location>
</feature>
<evidence type="ECO:0000259" key="11">
    <source>
        <dbReference type="PROSITE" id="PS50924"/>
    </source>
</evidence>
<evidence type="ECO:0000313" key="12">
    <source>
        <dbReference type="EMBL" id="MFC5863490.1"/>
    </source>
</evidence>
<keyword evidence="9" id="KW-1133">Transmembrane helix</keyword>
<dbReference type="Pfam" id="PF02518">
    <property type="entry name" value="HATPase_c"/>
    <property type="match status" value="1"/>
</dbReference>
<evidence type="ECO:0000256" key="8">
    <source>
        <dbReference type="ARBA" id="ARBA00023012"/>
    </source>
</evidence>
<keyword evidence="13" id="KW-1185">Reference proteome</keyword>
<dbReference type="PRINTS" id="PR00344">
    <property type="entry name" value="BCTRLSENSOR"/>
</dbReference>
<dbReference type="InterPro" id="IPR005467">
    <property type="entry name" value="His_kinase_dom"/>
</dbReference>
<dbReference type="Gene3D" id="3.30.565.10">
    <property type="entry name" value="Histidine kinase-like ATPase, C-terminal domain"/>
    <property type="match status" value="1"/>
</dbReference>
<keyword evidence="5" id="KW-0547">Nucleotide-binding</keyword>
<dbReference type="CDD" id="cd00075">
    <property type="entry name" value="HATPase"/>
    <property type="match status" value="1"/>
</dbReference>
<dbReference type="SMART" id="SM00388">
    <property type="entry name" value="HisKA"/>
    <property type="match status" value="1"/>
</dbReference>
<evidence type="ECO:0000256" key="4">
    <source>
        <dbReference type="ARBA" id="ARBA00022679"/>
    </source>
</evidence>
<dbReference type="Pfam" id="PF00512">
    <property type="entry name" value="HisKA"/>
    <property type="match status" value="1"/>
</dbReference>
<reference evidence="13" key="1">
    <citation type="journal article" date="2019" name="Int. J. Syst. Evol. Microbiol.">
        <title>The Global Catalogue of Microorganisms (GCM) 10K type strain sequencing project: providing services to taxonomists for standard genome sequencing and annotation.</title>
        <authorList>
            <consortium name="The Broad Institute Genomics Platform"/>
            <consortium name="The Broad Institute Genome Sequencing Center for Infectious Disease"/>
            <person name="Wu L."/>
            <person name="Ma J."/>
        </authorList>
    </citation>
    <scope>NUCLEOTIDE SEQUENCE [LARGE SCALE GENOMIC DNA]</scope>
    <source>
        <strain evidence="13">JCM 4087</strain>
    </source>
</reference>
<proteinExistence type="predicted"/>
<dbReference type="SUPFAM" id="SSF47384">
    <property type="entry name" value="Homodimeric domain of signal transducing histidine kinase"/>
    <property type="match status" value="1"/>
</dbReference>
<dbReference type="PANTHER" id="PTHR43065">
    <property type="entry name" value="SENSOR HISTIDINE KINASE"/>
    <property type="match status" value="1"/>
</dbReference>
<dbReference type="EMBL" id="JBHSPH010000005">
    <property type="protein sequence ID" value="MFC5863490.1"/>
    <property type="molecule type" value="Genomic_DNA"/>
</dbReference>
<keyword evidence="9" id="KW-0472">Membrane</keyword>
<evidence type="ECO:0000256" key="5">
    <source>
        <dbReference type="ARBA" id="ARBA00022741"/>
    </source>
</evidence>
<dbReference type="PROSITE" id="PS50109">
    <property type="entry name" value="HIS_KIN"/>
    <property type="match status" value="1"/>
</dbReference>
<organism evidence="12 13">
    <name type="scientific">Acidicapsa dinghuensis</name>
    <dbReference type="NCBI Taxonomy" id="2218256"/>
    <lineage>
        <taxon>Bacteria</taxon>
        <taxon>Pseudomonadati</taxon>
        <taxon>Acidobacteriota</taxon>
        <taxon>Terriglobia</taxon>
        <taxon>Terriglobales</taxon>
        <taxon>Acidobacteriaceae</taxon>
        <taxon>Acidicapsa</taxon>
    </lineage>
</organism>
<dbReference type="InterPro" id="IPR003661">
    <property type="entry name" value="HisK_dim/P_dom"/>
</dbReference>